<evidence type="ECO:0000256" key="7">
    <source>
        <dbReference type="ARBA" id="ARBA00023014"/>
    </source>
</evidence>
<dbReference type="Pfam" id="PF01512">
    <property type="entry name" value="Complex1_51K"/>
    <property type="match status" value="1"/>
</dbReference>
<organism evidence="10 11">
    <name type="scientific">Halopiger xanaduensis (strain DSM 18323 / JCM 14033 / SH-6)</name>
    <dbReference type="NCBI Taxonomy" id="797210"/>
    <lineage>
        <taxon>Archaea</taxon>
        <taxon>Methanobacteriati</taxon>
        <taxon>Methanobacteriota</taxon>
        <taxon>Stenosarchaea group</taxon>
        <taxon>Halobacteria</taxon>
        <taxon>Halobacteriales</taxon>
        <taxon>Natrialbaceae</taxon>
        <taxon>Halopiger</taxon>
    </lineage>
</organism>
<dbReference type="InterPro" id="IPR010208">
    <property type="entry name" value="Ion_transpt_RnfC/RsxC"/>
</dbReference>
<dbReference type="Proteomes" id="UP000006794">
    <property type="component" value="Chromosome"/>
</dbReference>
<dbReference type="SUPFAM" id="SSF142019">
    <property type="entry name" value="Nqo1 FMN-binding domain-like"/>
    <property type="match status" value="1"/>
</dbReference>
<dbReference type="SUPFAM" id="SSF142984">
    <property type="entry name" value="Nqo1 middle domain-like"/>
    <property type="match status" value="1"/>
</dbReference>
<evidence type="ECO:0000256" key="4">
    <source>
        <dbReference type="ARBA" id="ARBA00022737"/>
    </source>
</evidence>
<dbReference type="eggNOG" id="arCOG04537">
    <property type="taxonomic scope" value="Archaea"/>
</dbReference>
<name>F8DCR5_HALXS</name>
<dbReference type="RefSeq" id="WP_013880129.1">
    <property type="nucleotide sequence ID" value="NC_015666.1"/>
</dbReference>
<dbReference type="InterPro" id="IPR011538">
    <property type="entry name" value="Nuo51_FMN-bd"/>
</dbReference>
<evidence type="ECO:0000256" key="1">
    <source>
        <dbReference type="ARBA" id="ARBA00022448"/>
    </source>
</evidence>
<dbReference type="PANTHER" id="PTHR43034">
    <property type="entry name" value="ION-TRANSLOCATING OXIDOREDUCTASE COMPLEX SUBUNIT C"/>
    <property type="match status" value="1"/>
</dbReference>
<protein>
    <submittedName>
        <fullName evidence="10">Respiratory-chain NADH dehydrogenase domain 51 kDa subunit</fullName>
    </submittedName>
</protein>
<dbReference type="AlphaFoldDB" id="F8DCR5"/>
<dbReference type="PANTHER" id="PTHR43034:SF2">
    <property type="entry name" value="ION-TRANSLOCATING OXIDOREDUCTASE COMPLEX SUBUNIT C"/>
    <property type="match status" value="1"/>
</dbReference>
<evidence type="ECO:0000259" key="8">
    <source>
        <dbReference type="Pfam" id="PF01512"/>
    </source>
</evidence>
<evidence type="ECO:0000256" key="6">
    <source>
        <dbReference type="ARBA" id="ARBA00023004"/>
    </source>
</evidence>
<dbReference type="Pfam" id="PF13375">
    <property type="entry name" value="RnfC_N"/>
    <property type="match status" value="1"/>
</dbReference>
<dbReference type="InterPro" id="IPR026902">
    <property type="entry name" value="RnfC_N"/>
</dbReference>
<keyword evidence="11" id="KW-1185">Reference proteome</keyword>
<dbReference type="KEGG" id="hxa:Halxa_2621"/>
<dbReference type="HOGENOM" id="CLU_663246_0_0_2"/>
<evidence type="ECO:0000256" key="5">
    <source>
        <dbReference type="ARBA" id="ARBA00022982"/>
    </source>
</evidence>
<dbReference type="GeneID" id="10797576"/>
<evidence type="ECO:0000259" key="9">
    <source>
        <dbReference type="Pfam" id="PF13375"/>
    </source>
</evidence>
<dbReference type="STRING" id="797210.Halxa_2621"/>
<evidence type="ECO:0000256" key="2">
    <source>
        <dbReference type="ARBA" id="ARBA00022485"/>
    </source>
</evidence>
<keyword evidence="3" id="KW-0479">Metal-binding</keyword>
<dbReference type="GO" id="GO:0016020">
    <property type="term" value="C:membrane"/>
    <property type="evidence" value="ECO:0007669"/>
    <property type="project" value="InterPro"/>
</dbReference>
<keyword evidence="2" id="KW-0004">4Fe-4S</keyword>
<proteinExistence type="predicted"/>
<dbReference type="GO" id="GO:0051539">
    <property type="term" value="F:4 iron, 4 sulfur cluster binding"/>
    <property type="evidence" value="ECO:0007669"/>
    <property type="project" value="UniProtKB-KW"/>
</dbReference>
<evidence type="ECO:0000313" key="10">
    <source>
        <dbReference type="EMBL" id="AEH37239.1"/>
    </source>
</evidence>
<dbReference type="EMBL" id="CP002839">
    <property type="protein sequence ID" value="AEH37239.1"/>
    <property type="molecule type" value="Genomic_DNA"/>
</dbReference>
<keyword evidence="6" id="KW-0408">Iron</keyword>
<keyword evidence="4" id="KW-0677">Repeat</keyword>
<evidence type="ECO:0000313" key="11">
    <source>
        <dbReference type="Proteomes" id="UP000006794"/>
    </source>
</evidence>
<gene>
    <name evidence="10" type="ordered locus">Halxa_2621</name>
</gene>
<reference evidence="10 11" key="1">
    <citation type="journal article" date="2012" name="Stand. Genomic Sci.">
        <title>Complete genome sequence of Halopiger xanaduensis type strain (SH-6(T)).</title>
        <authorList>
            <person name="Anderson I."/>
            <person name="Tindall B.J."/>
            <person name="Rohde M."/>
            <person name="Lucas S."/>
            <person name="Han J."/>
            <person name="Lapidus A."/>
            <person name="Cheng J.F."/>
            <person name="Goodwin L."/>
            <person name="Pitluck S."/>
            <person name="Peters L."/>
            <person name="Pati A."/>
            <person name="Mikhailova N."/>
            <person name="Pagani I."/>
            <person name="Teshima H."/>
            <person name="Han C."/>
            <person name="Tapia R."/>
            <person name="Land M."/>
            <person name="Woyke T."/>
            <person name="Klenk H.P."/>
            <person name="Kyrpides N."/>
            <person name="Ivanova N."/>
        </authorList>
    </citation>
    <scope>NUCLEOTIDE SEQUENCE [LARGE SCALE GENOMIC DNA]</scope>
    <source>
        <strain evidence="11">DSM 18323 / JCM 14033 / SH-6</strain>
    </source>
</reference>
<dbReference type="OrthoDB" id="297477at2157"/>
<keyword evidence="5" id="KW-0249">Electron transport</keyword>
<keyword evidence="1" id="KW-0813">Transport</keyword>
<accession>F8DCR5</accession>
<dbReference type="Gene3D" id="3.40.50.11540">
    <property type="entry name" value="NADH-ubiquinone oxidoreductase 51kDa subunit"/>
    <property type="match status" value="1"/>
</dbReference>
<sequence length="371" mass="40226">MTTPRVQPTRAAEWPDIRRQGSDLIRAAGVAGAGGAGFPSYAKWTDLEAVDSLLVNHQESEPNYRIDKWLGKTKAETFAALFDALLAQAFDLIVVSAKWKDRDEYVRELEAETDGTVIPPDELPLDRNAESGVVFAYTENTYQYGMESVLLKTVDGTVIGNDLPTDYGWLVQNTETLYNISRALSNGTPVTRKYVHVSGDVPRDRFLEVPVGTPASELLRAAGRPPESLPADAVLADGGPGWCFPVDAPAADYGVRKHTNCLLVLDEDTVAENAYGEGRIDVLEADEWTDREVESEPTATLEPSRVRIPLVTNPELDVVEPAEPTVEIGDRVDVGDRIASPSPDGISNPQHASIAGEVTAVSASAIEIESR</sequence>
<dbReference type="GO" id="GO:0046872">
    <property type="term" value="F:metal ion binding"/>
    <property type="evidence" value="ECO:0007669"/>
    <property type="project" value="UniProtKB-KW"/>
</dbReference>
<feature type="domain" description="RnfC Barrel sandwich hybrid" evidence="9">
    <location>
        <begin position="317"/>
        <end position="366"/>
    </location>
</feature>
<dbReference type="InterPro" id="IPR037225">
    <property type="entry name" value="Nuo51_FMN-bd_sf"/>
</dbReference>
<dbReference type="GO" id="GO:0009055">
    <property type="term" value="F:electron transfer activity"/>
    <property type="evidence" value="ECO:0007669"/>
    <property type="project" value="InterPro"/>
</dbReference>
<evidence type="ECO:0000256" key="3">
    <source>
        <dbReference type="ARBA" id="ARBA00022723"/>
    </source>
</evidence>
<keyword evidence="7" id="KW-0411">Iron-sulfur</keyword>
<feature type="domain" description="NADH-ubiquinone oxidoreductase 51kDa subunit FMN-binding" evidence="8">
    <location>
        <begin position="25"/>
        <end position="181"/>
    </location>
</feature>